<dbReference type="Proteomes" id="UP001597280">
    <property type="component" value="Unassembled WGS sequence"/>
</dbReference>
<name>A0ABW4Q1K2_9MICO</name>
<organism evidence="2 3">
    <name type="scientific">Brachybacterium rhamnosum</name>
    <dbReference type="NCBI Taxonomy" id="173361"/>
    <lineage>
        <taxon>Bacteria</taxon>
        <taxon>Bacillati</taxon>
        <taxon>Actinomycetota</taxon>
        <taxon>Actinomycetes</taxon>
        <taxon>Micrococcales</taxon>
        <taxon>Dermabacteraceae</taxon>
        <taxon>Brachybacterium</taxon>
    </lineage>
</organism>
<feature type="region of interest" description="Disordered" evidence="1">
    <location>
        <begin position="58"/>
        <end position="82"/>
    </location>
</feature>
<gene>
    <name evidence="2" type="ORF">ACFSDA_15245</name>
</gene>
<sequence>MARPNVQLNSEALDALLKGTGVQKELKRRVDAAAKAAGPGYEGTVTVGSTRALGKVTAETPQAARDNAKNHTLMRVRDQLRG</sequence>
<proteinExistence type="predicted"/>
<evidence type="ECO:0008006" key="4">
    <source>
        <dbReference type="Google" id="ProtNLM"/>
    </source>
</evidence>
<dbReference type="EMBL" id="JBHUFL010000003">
    <property type="protein sequence ID" value="MFD1836419.1"/>
    <property type="molecule type" value="Genomic_DNA"/>
</dbReference>
<evidence type="ECO:0000256" key="1">
    <source>
        <dbReference type="SAM" id="MobiDB-lite"/>
    </source>
</evidence>
<comment type="caution">
    <text evidence="2">The sequence shown here is derived from an EMBL/GenBank/DDBJ whole genome shotgun (WGS) entry which is preliminary data.</text>
</comment>
<reference evidence="3" key="1">
    <citation type="journal article" date="2019" name="Int. J. Syst. Evol. Microbiol.">
        <title>The Global Catalogue of Microorganisms (GCM) 10K type strain sequencing project: providing services to taxonomists for standard genome sequencing and annotation.</title>
        <authorList>
            <consortium name="The Broad Institute Genomics Platform"/>
            <consortium name="The Broad Institute Genome Sequencing Center for Infectious Disease"/>
            <person name="Wu L."/>
            <person name="Ma J."/>
        </authorList>
    </citation>
    <scope>NUCLEOTIDE SEQUENCE [LARGE SCALE GENOMIC DNA]</scope>
    <source>
        <strain evidence="3">JCM 11650</strain>
    </source>
</reference>
<evidence type="ECO:0000313" key="2">
    <source>
        <dbReference type="EMBL" id="MFD1836419.1"/>
    </source>
</evidence>
<evidence type="ECO:0000313" key="3">
    <source>
        <dbReference type="Proteomes" id="UP001597280"/>
    </source>
</evidence>
<accession>A0ABW4Q1K2</accession>
<protein>
    <recommendedName>
        <fullName evidence="4">HK97 gp10 family phage protein</fullName>
    </recommendedName>
</protein>
<keyword evidence="3" id="KW-1185">Reference proteome</keyword>
<dbReference type="RefSeq" id="WP_343905881.1">
    <property type="nucleotide sequence ID" value="NZ_BAAAIS010000003.1"/>
</dbReference>